<keyword evidence="2" id="KW-0472">Membrane</keyword>
<dbReference type="EMBL" id="JADXDR010000035">
    <property type="protein sequence ID" value="KAI7843884.1"/>
    <property type="molecule type" value="Genomic_DNA"/>
</dbReference>
<accession>A0AAD5E0D5</accession>
<gene>
    <name evidence="3" type="ORF">COHA_002430</name>
</gene>
<comment type="caution">
    <text evidence="3">The sequence shown here is derived from an EMBL/GenBank/DDBJ whole genome shotgun (WGS) entry which is preliminary data.</text>
</comment>
<feature type="transmembrane region" description="Helical" evidence="2">
    <location>
        <begin position="294"/>
        <end position="313"/>
    </location>
</feature>
<dbReference type="AlphaFoldDB" id="A0AAD5E0D5"/>
<keyword evidence="4" id="KW-1185">Reference proteome</keyword>
<evidence type="ECO:0000313" key="4">
    <source>
        <dbReference type="Proteomes" id="UP001205105"/>
    </source>
</evidence>
<evidence type="ECO:0008006" key="5">
    <source>
        <dbReference type="Google" id="ProtNLM"/>
    </source>
</evidence>
<keyword evidence="2" id="KW-0812">Transmembrane</keyword>
<proteinExistence type="predicted"/>
<organism evidence="3 4">
    <name type="scientific">Chlorella ohadii</name>
    <dbReference type="NCBI Taxonomy" id="2649997"/>
    <lineage>
        <taxon>Eukaryota</taxon>
        <taxon>Viridiplantae</taxon>
        <taxon>Chlorophyta</taxon>
        <taxon>core chlorophytes</taxon>
        <taxon>Trebouxiophyceae</taxon>
        <taxon>Chlorellales</taxon>
        <taxon>Chlorellaceae</taxon>
        <taxon>Chlorella clade</taxon>
        <taxon>Chlorella</taxon>
    </lineage>
</organism>
<evidence type="ECO:0000256" key="2">
    <source>
        <dbReference type="SAM" id="Phobius"/>
    </source>
</evidence>
<keyword evidence="2" id="KW-1133">Transmembrane helix</keyword>
<feature type="compositionally biased region" description="Polar residues" evidence="1">
    <location>
        <begin position="17"/>
        <end position="29"/>
    </location>
</feature>
<dbReference type="PANTHER" id="PTHR35514">
    <property type="entry name" value="THYLAKOID LUMENAL 15.0 KDA PROTEIN 2, CHLOROPLASTIC"/>
    <property type="match status" value="1"/>
</dbReference>
<dbReference type="PANTHER" id="PTHR35514:SF1">
    <property type="entry name" value="THYLAKOID LUMENAL 15.0 KDA PROTEIN 2, CHLOROPLASTIC"/>
    <property type="match status" value="1"/>
</dbReference>
<feature type="transmembrane region" description="Helical" evidence="2">
    <location>
        <begin position="265"/>
        <end position="288"/>
    </location>
</feature>
<dbReference type="Proteomes" id="UP001205105">
    <property type="component" value="Unassembled WGS sequence"/>
</dbReference>
<name>A0AAD5E0D5_9CHLO</name>
<evidence type="ECO:0000256" key="1">
    <source>
        <dbReference type="SAM" id="MobiDB-lite"/>
    </source>
</evidence>
<reference evidence="3" key="1">
    <citation type="submission" date="2020-11" db="EMBL/GenBank/DDBJ databases">
        <title>Chlorella ohadii genome sequencing and assembly.</title>
        <authorList>
            <person name="Murik O."/>
            <person name="Treves H."/>
            <person name="Kedem I."/>
            <person name="Shotland Y."/>
            <person name="Kaplan A."/>
        </authorList>
    </citation>
    <scope>NUCLEOTIDE SEQUENCE</scope>
    <source>
        <strain evidence="3">1</strain>
    </source>
</reference>
<evidence type="ECO:0000313" key="3">
    <source>
        <dbReference type="EMBL" id="KAI7843884.1"/>
    </source>
</evidence>
<sequence>MLQQLTSPGARSGSCLHPSSASLALPTRRSTAVQACRQAHDGEAPPPLPPPAAQQPPLLQRLRAAALAGALSATLALAPIAPASLDAWAQPAALSEDTPVLDLARVVPSARLEGLQQQLRDLESETGWRVRMLTRYGNDGPTDEEIRAGWKTDERTVVILVDPSSPNIMNFKFGREVRGVLRPQFFTELQGRFGNMFAVREQGESAAVMNMVDTLTGCLSRGGCTVVPGLSADHYYFTLAVSVAGGVIAGAASKLEPSGFVQRRWVWVALFAPLWGSLFVNFGLGPVVTRTPDLLPLVGNIVAFCIAAAAVGYSPKISKAVGLTTDEDAA</sequence>
<feature type="region of interest" description="Disordered" evidence="1">
    <location>
        <begin position="1"/>
        <end position="29"/>
    </location>
</feature>
<protein>
    <recommendedName>
        <fullName evidence="5">TPM domain-containing protein</fullName>
    </recommendedName>
</protein>